<organism evidence="3 4">
    <name type="scientific">Sesamum angolense</name>
    <dbReference type="NCBI Taxonomy" id="2727404"/>
    <lineage>
        <taxon>Eukaryota</taxon>
        <taxon>Viridiplantae</taxon>
        <taxon>Streptophyta</taxon>
        <taxon>Embryophyta</taxon>
        <taxon>Tracheophyta</taxon>
        <taxon>Spermatophyta</taxon>
        <taxon>Magnoliopsida</taxon>
        <taxon>eudicotyledons</taxon>
        <taxon>Gunneridae</taxon>
        <taxon>Pentapetalae</taxon>
        <taxon>asterids</taxon>
        <taxon>lamiids</taxon>
        <taxon>Lamiales</taxon>
        <taxon>Pedaliaceae</taxon>
        <taxon>Sesamum</taxon>
    </lineage>
</organism>
<reference evidence="3" key="2">
    <citation type="journal article" date="2024" name="Plant">
        <title>Genomic evolution and insights into agronomic trait innovations of Sesamum species.</title>
        <authorList>
            <person name="Miao H."/>
            <person name="Wang L."/>
            <person name="Qu L."/>
            <person name="Liu H."/>
            <person name="Sun Y."/>
            <person name="Le M."/>
            <person name="Wang Q."/>
            <person name="Wei S."/>
            <person name="Zheng Y."/>
            <person name="Lin W."/>
            <person name="Duan Y."/>
            <person name="Cao H."/>
            <person name="Xiong S."/>
            <person name="Wang X."/>
            <person name="Wei L."/>
            <person name="Li C."/>
            <person name="Ma Q."/>
            <person name="Ju M."/>
            <person name="Zhao R."/>
            <person name="Li G."/>
            <person name="Mu C."/>
            <person name="Tian Q."/>
            <person name="Mei H."/>
            <person name="Zhang T."/>
            <person name="Gao T."/>
            <person name="Zhang H."/>
        </authorList>
    </citation>
    <scope>NUCLEOTIDE SEQUENCE</scope>
    <source>
        <strain evidence="3">K16</strain>
    </source>
</reference>
<accession>A0AAE1T862</accession>
<dbReference type="Pfam" id="PF03732">
    <property type="entry name" value="Retrotrans_gag"/>
    <property type="match status" value="1"/>
</dbReference>
<evidence type="ECO:0000313" key="3">
    <source>
        <dbReference type="EMBL" id="KAK4383427.1"/>
    </source>
</evidence>
<evidence type="ECO:0000313" key="4">
    <source>
        <dbReference type="Proteomes" id="UP001289374"/>
    </source>
</evidence>
<dbReference type="Proteomes" id="UP001289374">
    <property type="component" value="Unassembled WGS sequence"/>
</dbReference>
<proteinExistence type="predicted"/>
<dbReference type="AlphaFoldDB" id="A0AAE1T862"/>
<evidence type="ECO:0000259" key="2">
    <source>
        <dbReference type="Pfam" id="PF03732"/>
    </source>
</evidence>
<reference evidence="3" key="1">
    <citation type="submission" date="2020-06" db="EMBL/GenBank/DDBJ databases">
        <authorList>
            <person name="Li T."/>
            <person name="Hu X."/>
            <person name="Zhang T."/>
            <person name="Song X."/>
            <person name="Zhang H."/>
            <person name="Dai N."/>
            <person name="Sheng W."/>
            <person name="Hou X."/>
            <person name="Wei L."/>
        </authorList>
    </citation>
    <scope>NUCLEOTIDE SEQUENCE</scope>
    <source>
        <strain evidence="3">K16</strain>
        <tissue evidence="3">Leaf</tissue>
    </source>
</reference>
<keyword evidence="4" id="KW-1185">Reference proteome</keyword>
<dbReference type="EMBL" id="JACGWL010000565">
    <property type="protein sequence ID" value="KAK4383427.1"/>
    <property type="molecule type" value="Genomic_DNA"/>
</dbReference>
<protein>
    <recommendedName>
        <fullName evidence="2">Retrotransposon gag domain-containing protein</fullName>
    </recommendedName>
</protein>
<comment type="caution">
    <text evidence="3">The sequence shown here is derived from an EMBL/GenBank/DDBJ whole genome shotgun (WGS) entry which is preliminary data.</text>
</comment>
<dbReference type="InterPro" id="IPR005162">
    <property type="entry name" value="Retrotrans_gag_dom"/>
</dbReference>
<feature type="region of interest" description="Disordered" evidence="1">
    <location>
        <begin position="1"/>
        <end position="58"/>
    </location>
</feature>
<dbReference type="PANTHER" id="PTHR34482">
    <property type="entry name" value="DNA DAMAGE-INDUCIBLE PROTEIN 1-LIKE"/>
    <property type="match status" value="1"/>
</dbReference>
<evidence type="ECO:0000256" key="1">
    <source>
        <dbReference type="SAM" id="MobiDB-lite"/>
    </source>
</evidence>
<feature type="domain" description="Retrotransposon gag" evidence="2">
    <location>
        <begin position="151"/>
        <end position="247"/>
    </location>
</feature>
<name>A0AAE1T862_9LAMI</name>
<dbReference type="PANTHER" id="PTHR34482:SF36">
    <property type="entry name" value="RETROTRANSPOSON GAG DOMAIN-CONTAINING PROTEIN"/>
    <property type="match status" value="1"/>
</dbReference>
<gene>
    <name evidence="3" type="ORF">Sango_2776500</name>
</gene>
<sequence length="341" mass="38260">MYFSGDRMASQGARTDPIASMHESGESAEGSVAPASAGGVEIGQEGVGADAPLPPGGAPVAELPPAYAQIFQMAFQAQAQAQAQLLAQAQAPTPAPAPAVPTVDRNYERIRKMGATEFEGTLDPEVAERWWEKVEDVMNLVGCTPENQLKYIVYLFVGNALIWWRSLKRAYEPREITWAEFQREFDDKYRPKMYRDKKRMKFLNLMQGDEQTVAEYELRFAALAKYAPEAVATQEDRCYRFEQGLRPEIKRRLAVRIINIKTLVESAVRMEEAEVGTFRVVVLVFEEVAGQHLVDRWVSIEVRLIVVHLSCLLWDQAGELDRVIAGEQLLLQIVLSVGDDI</sequence>